<dbReference type="InterPro" id="IPR011021">
    <property type="entry name" value="Arrestin-like_N"/>
</dbReference>
<feature type="domain" description="Arrestin-like N-terminal" evidence="1">
    <location>
        <begin position="17"/>
        <end position="150"/>
    </location>
</feature>
<dbReference type="GO" id="GO:0015031">
    <property type="term" value="P:protein transport"/>
    <property type="evidence" value="ECO:0007669"/>
    <property type="project" value="TreeGrafter"/>
</dbReference>
<gene>
    <name evidence="3" type="ORF">BSTOLATCC_MIC9869</name>
</gene>
<dbReference type="InterPro" id="IPR014752">
    <property type="entry name" value="Arrestin-like_C"/>
</dbReference>
<accession>A0AAU9IHX7</accession>
<dbReference type="Pfam" id="PF00339">
    <property type="entry name" value="Arrestin_N"/>
    <property type="match status" value="1"/>
</dbReference>
<evidence type="ECO:0008006" key="5">
    <source>
        <dbReference type="Google" id="ProtNLM"/>
    </source>
</evidence>
<keyword evidence="4" id="KW-1185">Reference proteome</keyword>
<dbReference type="PANTHER" id="PTHR11188">
    <property type="entry name" value="ARRESTIN DOMAIN CONTAINING PROTEIN"/>
    <property type="match status" value="1"/>
</dbReference>
<dbReference type="Pfam" id="PF02752">
    <property type="entry name" value="Arrestin_C"/>
    <property type="match status" value="1"/>
</dbReference>
<dbReference type="Gene3D" id="2.60.40.640">
    <property type="match status" value="2"/>
</dbReference>
<evidence type="ECO:0000259" key="1">
    <source>
        <dbReference type="Pfam" id="PF00339"/>
    </source>
</evidence>
<dbReference type="GO" id="GO:0005737">
    <property type="term" value="C:cytoplasm"/>
    <property type="evidence" value="ECO:0007669"/>
    <property type="project" value="TreeGrafter"/>
</dbReference>
<evidence type="ECO:0000313" key="4">
    <source>
        <dbReference type="Proteomes" id="UP001162131"/>
    </source>
</evidence>
<proteinExistence type="predicted"/>
<dbReference type="InterPro" id="IPR011022">
    <property type="entry name" value="Arrestin_C-like"/>
</dbReference>
<name>A0AAU9IHX7_9CILI</name>
<comment type="caution">
    <text evidence="3">The sequence shown here is derived from an EMBL/GenBank/DDBJ whole genome shotgun (WGS) entry which is preliminary data.</text>
</comment>
<reference evidence="3" key="1">
    <citation type="submission" date="2021-09" db="EMBL/GenBank/DDBJ databases">
        <authorList>
            <consortium name="AG Swart"/>
            <person name="Singh M."/>
            <person name="Singh A."/>
            <person name="Seah K."/>
            <person name="Emmerich C."/>
        </authorList>
    </citation>
    <scope>NUCLEOTIDE SEQUENCE</scope>
    <source>
        <strain evidence="3">ATCC30299</strain>
    </source>
</reference>
<dbReference type="AlphaFoldDB" id="A0AAU9IHX7"/>
<organism evidence="3 4">
    <name type="scientific">Blepharisma stoltei</name>
    <dbReference type="NCBI Taxonomy" id="1481888"/>
    <lineage>
        <taxon>Eukaryota</taxon>
        <taxon>Sar</taxon>
        <taxon>Alveolata</taxon>
        <taxon>Ciliophora</taxon>
        <taxon>Postciliodesmatophora</taxon>
        <taxon>Heterotrichea</taxon>
        <taxon>Heterotrichida</taxon>
        <taxon>Blepharismidae</taxon>
        <taxon>Blepharisma</taxon>
    </lineage>
</organism>
<dbReference type="Proteomes" id="UP001162131">
    <property type="component" value="Unassembled WGS sequence"/>
</dbReference>
<dbReference type="PANTHER" id="PTHR11188:SF17">
    <property type="entry name" value="FI21816P1"/>
    <property type="match status" value="1"/>
</dbReference>
<protein>
    <recommendedName>
        <fullName evidence="5">Arrestin-like N-terminal domain-containing protein</fullName>
    </recommendedName>
</protein>
<evidence type="ECO:0000259" key="2">
    <source>
        <dbReference type="Pfam" id="PF02752"/>
    </source>
</evidence>
<dbReference type="InterPro" id="IPR050357">
    <property type="entry name" value="Arrestin_domain-protein"/>
</dbReference>
<dbReference type="EMBL" id="CAJZBQ010000011">
    <property type="protein sequence ID" value="CAG9314072.1"/>
    <property type="molecule type" value="Genomic_DNA"/>
</dbReference>
<feature type="domain" description="Arrestin C-terminal-like" evidence="2">
    <location>
        <begin position="187"/>
        <end position="306"/>
    </location>
</feature>
<sequence length="374" mass="42465">MGNHQGGQIYISLESNKVNVGDILSGSVHIYLKEQISDPHLLLIFKGSESVEFNTVETSYNRNKTNIRFIKHTGKQAICELKVMLLAWKNATVFPGNYSFPFQIKIYDSILPTFSSIFDSSGFAKIEYKIKAQLQAKSLNPIKYKQTISVFASKLKLSQALYPSKTMNESVGRGCFLFCYKNEISIAKIWIDGYRFAKSDSIDINLETNLSNFSARIKRVEIEMMKVISVTANKTNKMIKSESQKIWKKNFYPEIMPRSGVQVQKFTIAVVEMLANENCFTMKSSLIKCQYVIRVKLHTDYYCCKCYGFEEVNQGVVILPLPVEVERVPPPIPPEEWKSSVLPCSSISYETQDTMSSNTALIKSFVSVPLLDSE</sequence>
<evidence type="ECO:0000313" key="3">
    <source>
        <dbReference type="EMBL" id="CAG9314072.1"/>
    </source>
</evidence>